<sequence>MVHHQSEDVNVVADPEQRRADRDLSGHVEASRTEFQCARGEFVLRDRDRIEPEGDLRGVEHLLVGAGVGIREHRPQRLVALDHVAHRGTQRVDVEFSGQTDGERNVVVPRGRVVAVEEPHALLRERQRNVRGPLHRREREPARPGGRPFGA</sequence>
<organism evidence="2 3">
    <name type="scientific">Gordonia cholesterolivorans</name>
    <dbReference type="NCBI Taxonomy" id="559625"/>
    <lineage>
        <taxon>Bacteria</taxon>
        <taxon>Bacillati</taxon>
        <taxon>Actinomycetota</taxon>
        <taxon>Actinomycetes</taxon>
        <taxon>Mycobacteriales</taxon>
        <taxon>Gordoniaceae</taxon>
        <taxon>Gordonia</taxon>
    </lineage>
</organism>
<feature type="region of interest" description="Disordered" evidence="1">
    <location>
        <begin position="128"/>
        <end position="151"/>
    </location>
</feature>
<name>A0ABN3H7E5_9ACTN</name>
<feature type="region of interest" description="Disordered" evidence="1">
    <location>
        <begin position="1"/>
        <end position="27"/>
    </location>
</feature>
<evidence type="ECO:0000256" key="1">
    <source>
        <dbReference type="SAM" id="MobiDB-lite"/>
    </source>
</evidence>
<reference evidence="2 3" key="1">
    <citation type="journal article" date="2019" name="Int. J. Syst. Evol. Microbiol.">
        <title>The Global Catalogue of Microorganisms (GCM) 10K type strain sequencing project: providing services to taxonomists for standard genome sequencing and annotation.</title>
        <authorList>
            <consortium name="The Broad Institute Genomics Platform"/>
            <consortium name="The Broad Institute Genome Sequencing Center for Infectious Disease"/>
            <person name="Wu L."/>
            <person name="Ma J."/>
        </authorList>
    </citation>
    <scope>NUCLEOTIDE SEQUENCE [LARGE SCALE GENOMIC DNA]</scope>
    <source>
        <strain evidence="2 3">JCM 16227</strain>
    </source>
</reference>
<dbReference type="EMBL" id="BAAARB010000003">
    <property type="protein sequence ID" value="GAA2371373.1"/>
    <property type="molecule type" value="Genomic_DNA"/>
</dbReference>
<protein>
    <submittedName>
        <fullName evidence="2">Uncharacterized protein</fullName>
    </submittedName>
</protein>
<gene>
    <name evidence="2" type="ORF">GCM10009855_08350</name>
</gene>
<comment type="caution">
    <text evidence="2">The sequence shown here is derived from an EMBL/GenBank/DDBJ whole genome shotgun (WGS) entry which is preliminary data.</text>
</comment>
<evidence type="ECO:0000313" key="2">
    <source>
        <dbReference type="EMBL" id="GAA2371373.1"/>
    </source>
</evidence>
<dbReference type="Proteomes" id="UP001501170">
    <property type="component" value="Unassembled WGS sequence"/>
</dbReference>
<proteinExistence type="predicted"/>
<feature type="compositionally biased region" description="Basic and acidic residues" evidence="1">
    <location>
        <begin position="15"/>
        <end position="27"/>
    </location>
</feature>
<keyword evidence="3" id="KW-1185">Reference proteome</keyword>
<accession>A0ABN3H7E5</accession>
<evidence type="ECO:0000313" key="3">
    <source>
        <dbReference type="Proteomes" id="UP001501170"/>
    </source>
</evidence>